<dbReference type="EMBL" id="JACOZA010000003">
    <property type="protein sequence ID" value="MBI2096579.1"/>
    <property type="molecule type" value="Genomic_DNA"/>
</dbReference>
<comment type="caution">
    <text evidence="12">The sequence shown here is derived from an EMBL/GenBank/DDBJ whole genome shotgun (WGS) entry which is preliminary data.</text>
</comment>
<evidence type="ECO:0000256" key="5">
    <source>
        <dbReference type="ARBA" id="ARBA00023274"/>
    </source>
</evidence>
<sequence>MEVTARLHYARMAPRKTRLVANMIKGLPATEALVQLRHLPKRATLPLEKLLRSAIANAKHNFSLDEKNLRVKSALVDGGPMLKRSRSRAFGRVAMIRKRTSHITLVLDEFVPTKMKPKKAKKAAAPVIREASLAEIKEIQREEKSAVSRAADRETGPGQRQPGFVRRLFNRKSV</sequence>
<dbReference type="SUPFAM" id="SSF54843">
    <property type="entry name" value="Ribosomal protein L22"/>
    <property type="match status" value="1"/>
</dbReference>
<dbReference type="Proteomes" id="UP000724148">
    <property type="component" value="Unassembled WGS sequence"/>
</dbReference>
<evidence type="ECO:0000256" key="11">
    <source>
        <dbReference type="SAM" id="MobiDB-lite"/>
    </source>
</evidence>
<evidence type="ECO:0000256" key="2">
    <source>
        <dbReference type="ARBA" id="ARBA00022730"/>
    </source>
</evidence>
<dbReference type="InterPro" id="IPR047867">
    <property type="entry name" value="Ribosomal_uL22_bac/org-type"/>
</dbReference>
<evidence type="ECO:0000313" key="13">
    <source>
        <dbReference type="Proteomes" id="UP000724148"/>
    </source>
</evidence>
<evidence type="ECO:0000256" key="3">
    <source>
        <dbReference type="ARBA" id="ARBA00022884"/>
    </source>
</evidence>
<keyword evidence="5 7" id="KW-0687">Ribonucleoprotein</keyword>
<protein>
    <recommendedName>
        <fullName evidence="6 7">Large ribosomal subunit protein uL22</fullName>
    </recommendedName>
</protein>
<evidence type="ECO:0000256" key="1">
    <source>
        <dbReference type="ARBA" id="ARBA00009451"/>
    </source>
</evidence>
<comment type="similarity">
    <text evidence="1 7 8">Belongs to the universal ribosomal protein uL22 family.</text>
</comment>
<comment type="function">
    <text evidence="7">The globular domain of the protein is located near the polypeptide exit tunnel on the outside of the subunit, while an extended beta-hairpin is found that lines the wall of the exit tunnel in the center of the 70S ribosome.</text>
</comment>
<dbReference type="Gene3D" id="3.90.470.10">
    <property type="entry name" value="Ribosomal protein L22/L17"/>
    <property type="match status" value="1"/>
</dbReference>
<dbReference type="GO" id="GO:0003735">
    <property type="term" value="F:structural constituent of ribosome"/>
    <property type="evidence" value="ECO:0007669"/>
    <property type="project" value="InterPro"/>
</dbReference>
<feature type="region of interest" description="Disordered" evidence="11">
    <location>
        <begin position="141"/>
        <end position="174"/>
    </location>
</feature>
<keyword evidence="4 7" id="KW-0689">Ribosomal protein</keyword>
<organism evidence="12 13">
    <name type="scientific">Candidatus Sungiibacteriota bacterium</name>
    <dbReference type="NCBI Taxonomy" id="2750080"/>
    <lineage>
        <taxon>Bacteria</taxon>
        <taxon>Candidatus Sungiibacteriota</taxon>
    </lineage>
</organism>
<dbReference type="InterPro" id="IPR036394">
    <property type="entry name" value="Ribosomal_uL22_sf"/>
</dbReference>
<evidence type="ECO:0000256" key="7">
    <source>
        <dbReference type="HAMAP-Rule" id="MF_01331"/>
    </source>
</evidence>
<keyword evidence="3 7" id="KW-0694">RNA-binding</keyword>
<evidence type="ECO:0000256" key="8">
    <source>
        <dbReference type="RuleBase" id="RU004005"/>
    </source>
</evidence>
<reference evidence="12" key="1">
    <citation type="submission" date="2020-07" db="EMBL/GenBank/DDBJ databases">
        <title>Huge and variable diversity of episymbiotic CPR bacteria and DPANN archaea in groundwater ecosystems.</title>
        <authorList>
            <person name="He C.Y."/>
            <person name="Keren R."/>
            <person name="Whittaker M."/>
            <person name="Farag I.F."/>
            <person name="Doudna J."/>
            <person name="Cate J.H.D."/>
            <person name="Banfield J.F."/>
        </authorList>
    </citation>
    <scope>NUCLEOTIDE SEQUENCE</scope>
    <source>
        <strain evidence="12">NC_groundwater_193_Ag_S-0.1um_51_7</strain>
    </source>
</reference>
<keyword evidence="2 7" id="KW-0699">rRNA-binding</keyword>
<dbReference type="HAMAP" id="MF_01331_B">
    <property type="entry name" value="Ribosomal_uL22_B"/>
    <property type="match status" value="1"/>
</dbReference>
<dbReference type="InterPro" id="IPR005727">
    <property type="entry name" value="Ribosomal_uL22_bac/chlpt-type"/>
</dbReference>
<dbReference type="GO" id="GO:0019843">
    <property type="term" value="F:rRNA binding"/>
    <property type="evidence" value="ECO:0007669"/>
    <property type="project" value="UniProtKB-UniRule"/>
</dbReference>
<evidence type="ECO:0000256" key="4">
    <source>
        <dbReference type="ARBA" id="ARBA00022980"/>
    </source>
</evidence>
<accession>A0A931WMS9</accession>
<dbReference type="GO" id="GO:0022625">
    <property type="term" value="C:cytosolic large ribosomal subunit"/>
    <property type="evidence" value="ECO:0007669"/>
    <property type="project" value="TreeGrafter"/>
</dbReference>
<dbReference type="AlphaFoldDB" id="A0A931WMS9"/>
<evidence type="ECO:0000256" key="6">
    <source>
        <dbReference type="ARBA" id="ARBA00035207"/>
    </source>
</evidence>
<comment type="function">
    <text evidence="7 10">This protein binds specifically to 23S rRNA; its binding is stimulated by other ribosomal proteins, e.g., L4, L17, and L20. It is important during the early stages of 50S assembly. It makes multiple contacts with different domains of the 23S rRNA in the assembled 50S subunit and ribosome.</text>
</comment>
<name>A0A931WMS9_9BACT</name>
<evidence type="ECO:0000256" key="10">
    <source>
        <dbReference type="RuleBase" id="RU004008"/>
    </source>
</evidence>
<gene>
    <name evidence="7 12" type="primary">rplV</name>
    <name evidence="12" type="ORF">HYT40_00235</name>
</gene>
<dbReference type="Pfam" id="PF00237">
    <property type="entry name" value="Ribosomal_L22"/>
    <property type="match status" value="1"/>
</dbReference>
<dbReference type="GO" id="GO:0006412">
    <property type="term" value="P:translation"/>
    <property type="evidence" value="ECO:0007669"/>
    <property type="project" value="UniProtKB-UniRule"/>
</dbReference>
<evidence type="ECO:0000313" key="12">
    <source>
        <dbReference type="EMBL" id="MBI2096579.1"/>
    </source>
</evidence>
<dbReference type="InterPro" id="IPR001063">
    <property type="entry name" value="Ribosomal_uL22"/>
</dbReference>
<dbReference type="InterPro" id="IPR018260">
    <property type="entry name" value="Ribosomal_uL22_CS"/>
</dbReference>
<comment type="subunit">
    <text evidence="7 9">Part of the 50S ribosomal subunit.</text>
</comment>
<dbReference type="PROSITE" id="PS00464">
    <property type="entry name" value="RIBOSOMAL_L22"/>
    <property type="match status" value="1"/>
</dbReference>
<dbReference type="PANTHER" id="PTHR13501">
    <property type="entry name" value="CHLOROPLAST 50S RIBOSOMAL PROTEIN L22-RELATED"/>
    <property type="match status" value="1"/>
</dbReference>
<evidence type="ECO:0000256" key="9">
    <source>
        <dbReference type="RuleBase" id="RU004006"/>
    </source>
</evidence>
<dbReference type="NCBIfam" id="TIGR01044">
    <property type="entry name" value="rplV_bact"/>
    <property type="match status" value="1"/>
</dbReference>
<dbReference type="PANTHER" id="PTHR13501:SF8">
    <property type="entry name" value="LARGE RIBOSOMAL SUBUNIT PROTEIN UL22M"/>
    <property type="match status" value="1"/>
</dbReference>
<feature type="compositionally biased region" description="Basic and acidic residues" evidence="11">
    <location>
        <begin position="141"/>
        <end position="155"/>
    </location>
</feature>
<proteinExistence type="inferred from homology"/>